<dbReference type="Pfam" id="PF06892">
    <property type="entry name" value="Phage_CP76"/>
    <property type="match status" value="1"/>
</dbReference>
<comment type="caution">
    <text evidence="2">The sequence shown here is derived from an EMBL/GenBank/DDBJ whole genome shotgun (WGS) entry which is preliminary data.</text>
</comment>
<evidence type="ECO:0000256" key="1">
    <source>
        <dbReference type="SAM" id="MobiDB-lite"/>
    </source>
</evidence>
<evidence type="ECO:0000313" key="2">
    <source>
        <dbReference type="EMBL" id="MDD0817197.1"/>
    </source>
</evidence>
<dbReference type="RefSeq" id="WP_273929666.1">
    <property type="nucleotide sequence ID" value="NZ_JAQSIO010000016.1"/>
</dbReference>
<organism evidence="2 3">
    <name type="scientific">Curvibacter microcysteis</name>
    <dbReference type="NCBI Taxonomy" id="3026419"/>
    <lineage>
        <taxon>Bacteria</taxon>
        <taxon>Pseudomonadati</taxon>
        <taxon>Pseudomonadota</taxon>
        <taxon>Betaproteobacteria</taxon>
        <taxon>Burkholderiales</taxon>
        <taxon>Comamonadaceae</taxon>
        <taxon>Curvibacter</taxon>
    </lineage>
</organism>
<sequence>MKATVSVPPAHAYGADEVPPSTPEGMSIEDAIYHTVHSHPGGVAALAARMGMSANTLTHKANPNTTTHNLHPRELVTLQHMSGNVTVLRAMAEALGHTVQAATPDQYGGDPVQVFMELQVEFAEFVRSVADPLNHDNPVSRNEMRRAEYQAAELQARIGHMLAALRGRMRQAPGGL</sequence>
<dbReference type="Proteomes" id="UP001528672">
    <property type="component" value="Unassembled WGS sequence"/>
</dbReference>
<reference evidence="2 3" key="1">
    <citation type="submission" date="2023-02" db="EMBL/GenBank/DDBJ databases">
        <title>Bacterial whole genome sequence for Curvibacter sp. HBC28.</title>
        <authorList>
            <person name="Le V."/>
            <person name="Ko S.-R."/>
            <person name="Ahn C.-Y."/>
            <person name="Oh H.-M."/>
        </authorList>
    </citation>
    <scope>NUCLEOTIDE SEQUENCE [LARGE SCALE GENOMIC DNA]</scope>
    <source>
        <strain evidence="2 3">HBC28</strain>
    </source>
</reference>
<gene>
    <name evidence="2" type="ORF">PSQ39_21360</name>
</gene>
<proteinExistence type="predicted"/>
<dbReference type="InterPro" id="IPR009679">
    <property type="entry name" value="Phage_186_CII-like"/>
</dbReference>
<accession>A0ABT5MKT7</accession>
<evidence type="ECO:0000313" key="3">
    <source>
        <dbReference type="Proteomes" id="UP001528672"/>
    </source>
</evidence>
<keyword evidence="3" id="KW-1185">Reference proteome</keyword>
<name>A0ABT5MKT7_9BURK</name>
<dbReference type="EMBL" id="JAQSIO010000016">
    <property type="protein sequence ID" value="MDD0817197.1"/>
    <property type="molecule type" value="Genomic_DNA"/>
</dbReference>
<protein>
    <submittedName>
        <fullName evidence="2">Uncharacterized protein</fullName>
    </submittedName>
</protein>
<feature type="region of interest" description="Disordered" evidence="1">
    <location>
        <begin position="1"/>
        <end position="26"/>
    </location>
</feature>